<reference evidence="1 2" key="1">
    <citation type="submission" date="2019-06" db="EMBL/GenBank/DDBJ databases">
        <title>Sorghum-associated microbial communities from plants grown in Nebraska, USA.</title>
        <authorList>
            <person name="Schachtman D."/>
        </authorList>
    </citation>
    <scope>NUCLEOTIDE SEQUENCE [LARGE SCALE GENOMIC DNA]</scope>
    <source>
        <strain evidence="1 2">1225</strain>
    </source>
</reference>
<dbReference type="AlphaFoldDB" id="A0A561Q149"/>
<accession>A0A561Q149</accession>
<dbReference type="Proteomes" id="UP000320653">
    <property type="component" value="Unassembled WGS sequence"/>
</dbReference>
<protein>
    <submittedName>
        <fullName evidence="1">Uncharacterized protein</fullName>
    </submittedName>
</protein>
<proteinExistence type="predicted"/>
<keyword evidence="2" id="KW-1185">Reference proteome</keyword>
<organism evidence="1 2">
    <name type="scientific">Neorhizobium alkalisoli</name>
    <dbReference type="NCBI Taxonomy" id="528178"/>
    <lineage>
        <taxon>Bacteria</taxon>
        <taxon>Pseudomonadati</taxon>
        <taxon>Pseudomonadota</taxon>
        <taxon>Alphaproteobacteria</taxon>
        <taxon>Hyphomicrobiales</taxon>
        <taxon>Rhizobiaceae</taxon>
        <taxon>Rhizobium/Agrobacterium group</taxon>
        <taxon>Neorhizobium</taxon>
    </lineage>
</organism>
<evidence type="ECO:0000313" key="1">
    <source>
        <dbReference type="EMBL" id="TWF44070.1"/>
    </source>
</evidence>
<gene>
    <name evidence="1" type="ORF">FHW37_11674</name>
</gene>
<sequence>MISSPDAVAGLRSSYVACVRSRPPQSSRKPSGAVCPPCISSPPAVLRTGDHWLSGSAPDGHATAIKMLKQRGFPCEVGLASDTETSDCNLAADAQTPHVICRSALETLEANCVFPSIAGAYPILIIKLARGIAKIHDNEMSTIDAKRPIKRKLRPLQWHQVNRVSLCCTERRWFDSSQYPENL</sequence>
<dbReference type="EMBL" id="VIWP01000016">
    <property type="protein sequence ID" value="TWF44070.1"/>
    <property type="molecule type" value="Genomic_DNA"/>
</dbReference>
<name>A0A561Q149_9HYPH</name>
<comment type="caution">
    <text evidence="1">The sequence shown here is derived from an EMBL/GenBank/DDBJ whole genome shotgun (WGS) entry which is preliminary data.</text>
</comment>
<evidence type="ECO:0000313" key="2">
    <source>
        <dbReference type="Proteomes" id="UP000320653"/>
    </source>
</evidence>